<reference evidence="2 3" key="1">
    <citation type="submission" date="2020-10" db="EMBL/GenBank/DDBJ databases">
        <title>Ca. Dormibacterota MAGs.</title>
        <authorList>
            <person name="Montgomery K."/>
        </authorList>
    </citation>
    <scope>NUCLEOTIDE SEQUENCE [LARGE SCALE GENOMIC DNA]</scope>
    <source>
        <strain evidence="2">SC8811_S16_3</strain>
    </source>
</reference>
<sequence length="139" mass="15670">MPGPKYFDPSRPARREPEFGTASQADLPAFLGIMRIVHEPPMAGSFGRLLTDEPLPGDLVPLAHLFEEVSTLAVHRLISEDLLFDAFAIDLYWEQLKATIQGVRESSSNPKFCENFENCADLARTYRELRPAKSPDRPR</sequence>
<accession>A0A934KH99</accession>
<dbReference type="AlphaFoldDB" id="A0A934KH99"/>
<name>A0A934KH99_9BACT</name>
<evidence type="ECO:0000313" key="2">
    <source>
        <dbReference type="EMBL" id="MBJ7603496.1"/>
    </source>
</evidence>
<dbReference type="InterPro" id="IPR031876">
    <property type="entry name" value="DUF4760"/>
</dbReference>
<proteinExistence type="predicted"/>
<comment type="caution">
    <text evidence="2">The sequence shown here is derived from an EMBL/GenBank/DDBJ whole genome shotgun (WGS) entry which is preliminary data.</text>
</comment>
<dbReference type="RefSeq" id="WP_338179618.1">
    <property type="nucleotide sequence ID" value="NZ_JAEKNQ010000038.1"/>
</dbReference>
<evidence type="ECO:0000313" key="3">
    <source>
        <dbReference type="Proteomes" id="UP000620075"/>
    </source>
</evidence>
<dbReference type="Pfam" id="PF15956">
    <property type="entry name" value="DUF4760"/>
    <property type="match status" value="1"/>
</dbReference>
<feature type="region of interest" description="Disordered" evidence="1">
    <location>
        <begin position="1"/>
        <end position="20"/>
    </location>
</feature>
<dbReference type="EMBL" id="JAEKNQ010000038">
    <property type="protein sequence ID" value="MBJ7603496.1"/>
    <property type="molecule type" value="Genomic_DNA"/>
</dbReference>
<dbReference type="Proteomes" id="UP000620075">
    <property type="component" value="Unassembled WGS sequence"/>
</dbReference>
<protein>
    <submittedName>
        <fullName evidence="2">Uncharacterized protein</fullName>
    </submittedName>
</protein>
<gene>
    <name evidence="2" type="ORF">JF888_09965</name>
</gene>
<evidence type="ECO:0000256" key="1">
    <source>
        <dbReference type="SAM" id="MobiDB-lite"/>
    </source>
</evidence>
<organism evidence="2 3">
    <name type="scientific">Candidatus Dormiibacter inghamiae</name>
    <dbReference type="NCBI Taxonomy" id="3127013"/>
    <lineage>
        <taxon>Bacteria</taxon>
        <taxon>Bacillati</taxon>
        <taxon>Candidatus Dormiibacterota</taxon>
        <taxon>Candidatus Dormibacteria</taxon>
        <taxon>Candidatus Dormibacterales</taxon>
        <taxon>Candidatus Dormibacteraceae</taxon>
        <taxon>Candidatus Dormiibacter</taxon>
    </lineage>
</organism>